<dbReference type="Proteomes" id="UP000253790">
    <property type="component" value="Chromosome"/>
</dbReference>
<evidence type="ECO:0000313" key="4">
    <source>
        <dbReference type="Proteomes" id="UP000253790"/>
    </source>
</evidence>
<dbReference type="AlphaFoldDB" id="A0A345NKI1"/>
<dbReference type="InterPro" id="IPR047650">
    <property type="entry name" value="Transpos_IS110"/>
</dbReference>
<dbReference type="GO" id="GO:0004803">
    <property type="term" value="F:transposase activity"/>
    <property type="evidence" value="ECO:0007669"/>
    <property type="project" value="InterPro"/>
</dbReference>
<dbReference type="PANTHER" id="PTHR33055">
    <property type="entry name" value="TRANSPOSASE FOR INSERTION SEQUENCE ELEMENT IS1111A"/>
    <property type="match status" value="1"/>
</dbReference>
<protein>
    <submittedName>
        <fullName evidence="3">IS110 family transposase</fullName>
    </submittedName>
</protein>
<accession>A0A345NKI1</accession>
<dbReference type="GO" id="GO:0006313">
    <property type="term" value="P:DNA transposition"/>
    <property type="evidence" value="ECO:0007669"/>
    <property type="project" value="InterPro"/>
</dbReference>
<feature type="domain" description="Transposase IS110-like N-terminal" evidence="1">
    <location>
        <begin position="8"/>
        <end position="153"/>
    </location>
</feature>
<dbReference type="InterPro" id="IPR003346">
    <property type="entry name" value="Transposase_20"/>
</dbReference>
<feature type="domain" description="Transposase IS116/IS110/IS902 C-terminal" evidence="2">
    <location>
        <begin position="222"/>
        <end position="295"/>
    </location>
</feature>
<name>A0A345NKI1_9MICO</name>
<dbReference type="OrthoDB" id="3191145at2"/>
<reference evidence="3 4" key="1">
    <citation type="submission" date="2018-07" db="EMBL/GenBank/DDBJ databases">
        <title>Complete genome sequencing of Ornithinimicrobium sp. AMA3305.</title>
        <authorList>
            <person name="Bae J.-W."/>
        </authorList>
    </citation>
    <scope>NUCLEOTIDE SEQUENCE [LARGE SCALE GENOMIC DNA]</scope>
    <source>
        <strain evidence="3 4">AMA3305</strain>
    </source>
</reference>
<evidence type="ECO:0000313" key="3">
    <source>
        <dbReference type="EMBL" id="AXH95539.1"/>
    </source>
</evidence>
<keyword evidence="4" id="KW-1185">Reference proteome</keyword>
<proteinExistence type="predicted"/>
<gene>
    <name evidence="3" type="ORF">DV701_04815</name>
</gene>
<dbReference type="KEGG" id="orn:DV701_04815"/>
<dbReference type="EMBL" id="CP031229">
    <property type="protein sequence ID" value="AXH95539.1"/>
    <property type="molecule type" value="Genomic_DNA"/>
</dbReference>
<evidence type="ECO:0000259" key="1">
    <source>
        <dbReference type="Pfam" id="PF01548"/>
    </source>
</evidence>
<sequence length="363" mass="39895">MFTERTSIGMDVHARSVRAAAIDTVTGEVVSATVGPAVAAVVEWVRKVAEEHGPVATTYEAGPTGYGLVRALRAAGFGCEVAAPSKLLRPSGDRVKTDKRDALLLARLLRLDEITSVRVPTQAEEDARDLVRARDDLRRDLMATRHRLGKLLLRHGHVYDGGDAWTGKHDAWLRQITFTRPGTRTAFEQYYARATGLVTDRKRMDKQISALAADSEFTDLTHRLACLRGIDTLTAFALAVELGDWHRFTGSTIAAYLGLVPSEHSSGESKNRGAITKAGNPHARRLLIEAAWHHKAAYKPGKTMHDRWALAPAAAAERGDAGNRRLHQRWQVLSAHKKKHTVANTAIARELAGWCWSLAVMDT</sequence>
<dbReference type="NCBIfam" id="NF033542">
    <property type="entry name" value="transpos_IS110"/>
    <property type="match status" value="1"/>
</dbReference>
<organism evidence="3 4">
    <name type="scientific">Ornithinimicrobium avium</name>
    <dbReference type="NCBI Taxonomy" id="2283195"/>
    <lineage>
        <taxon>Bacteria</taxon>
        <taxon>Bacillati</taxon>
        <taxon>Actinomycetota</taxon>
        <taxon>Actinomycetes</taxon>
        <taxon>Micrococcales</taxon>
        <taxon>Ornithinimicrobiaceae</taxon>
        <taxon>Ornithinimicrobium</taxon>
    </lineage>
</organism>
<dbReference type="InterPro" id="IPR002525">
    <property type="entry name" value="Transp_IS110-like_N"/>
</dbReference>
<dbReference type="Pfam" id="PF02371">
    <property type="entry name" value="Transposase_20"/>
    <property type="match status" value="1"/>
</dbReference>
<dbReference type="PANTHER" id="PTHR33055:SF3">
    <property type="entry name" value="PUTATIVE TRANSPOSASE FOR IS117-RELATED"/>
    <property type="match status" value="1"/>
</dbReference>
<dbReference type="Pfam" id="PF01548">
    <property type="entry name" value="DEDD_Tnp_IS110"/>
    <property type="match status" value="1"/>
</dbReference>
<evidence type="ECO:0000259" key="2">
    <source>
        <dbReference type="Pfam" id="PF02371"/>
    </source>
</evidence>
<dbReference type="GO" id="GO:0003677">
    <property type="term" value="F:DNA binding"/>
    <property type="evidence" value="ECO:0007669"/>
    <property type="project" value="InterPro"/>
</dbReference>